<dbReference type="InterPro" id="IPR000415">
    <property type="entry name" value="Nitroreductase-like"/>
</dbReference>
<dbReference type="PANTHER" id="PTHR43821">
    <property type="entry name" value="NAD(P)H NITROREDUCTASE YDJA-RELATED"/>
    <property type="match status" value="1"/>
</dbReference>
<dbReference type="Pfam" id="PF00881">
    <property type="entry name" value="Nitroreductase"/>
    <property type="match status" value="1"/>
</dbReference>
<evidence type="ECO:0000256" key="5">
    <source>
        <dbReference type="ARBA" id="ARBA00022857"/>
    </source>
</evidence>
<feature type="domain" description="Nitroreductase" evidence="9">
    <location>
        <begin position="124"/>
        <end position="291"/>
    </location>
</feature>
<reference evidence="10 11" key="1">
    <citation type="journal article" date="2023" name="Commun. Biol.">
        <title>Reorganization of the ancestral sex-determining regions during the evolution of trioecy in Pleodorina starrii.</title>
        <authorList>
            <person name="Takahashi K."/>
            <person name="Suzuki S."/>
            <person name="Kawai-Toyooka H."/>
            <person name="Yamamoto K."/>
            <person name="Hamaji T."/>
            <person name="Ootsuki R."/>
            <person name="Yamaguchi H."/>
            <person name="Kawachi M."/>
            <person name="Higashiyama T."/>
            <person name="Nozaki H."/>
        </authorList>
    </citation>
    <scope>NUCLEOTIDE SEQUENCE [LARGE SCALE GENOMIC DNA]</scope>
    <source>
        <strain evidence="10 11">NIES-4479</strain>
    </source>
</reference>
<evidence type="ECO:0000256" key="8">
    <source>
        <dbReference type="SAM" id="Phobius"/>
    </source>
</evidence>
<keyword evidence="3" id="KW-0285">Flavoprotein</keyword>
<dbReference type="GO" id="GO:0016491">
    <property type="term" value="F:oxidoreductase activity"/>
    <property type="evidence" value="ECO:0007669"/>
    <property type="project" value="UniProtKB-KW"/>
</dbReference>
<protein>
    <recommendedName>
        <fullName evidence="9">Nitroreductase domain-containing protein</fullName>
    </recommendedName>
</protein>
<dbReference type="Gene3D" id="3.40.109.10">
    <property type="entry name" value="NADH Oxidase"/>
    <property type="match status" value="1"/>
</dbReference>
<name>A0A9W6EYB6_9CHLO</name>
<comment type="caution">
    <text evidence="10">The sequence shown here is derived from an EMBL/GenBank/DDBJ whole genome shotgun (WGS) entry which is preliminary data.</text>
</comment>
<dbReference type="PANTHER" id="PTHR43821:SF1">
    <property type="entry name" value="NAD(P)H NITROREDUCTASE YDJA-RELATED"/>
    <property type="match status" value="1"/>
</dbReference>
<evidence type="ECO:0000256" key="3">
    <source>
        <dbReference type="ARBA" id="ARBA00022630"/>
    </source>
</evidence>
<dbReference type="InterPro" id="IPR026021">
    <property type="entry name" value="YdjA-like"/>
</dbReference>
<accession>A0A9W6EYB6</accession>
<dbReference type="InterPro" id="IPR029479">
    <property type="entry name" value="Nitroreductase"/>
</dbReference>
<feature type="transmembrane region" description="Helical" evidence="8">
    <location>
        <begin position="28"/>
        <end position="46"/>
    </location>
</feature>
<dbReference type="EMBL" id="BRXU01000002">
    <property type="protein sequence ID" value="GLC48916.1"/>
    <property type="molecule type" value="Genomic_DNA"/>
</dbReference>
<comment type="cofactor">
    <cofactor evidence="1">
        <name>FMN</name>
        <dbReference type="ChEBI" id="CHEBI:58210"/>
    </cofactor>
</comment>
<dbReference type="Proteomes" id="UP001165080">
    <property type="component" value="Unassembled WGS sequence"/>
</dbReference>
<dbReference type="AlphaFoldDB" id="A0A9W6EYB6"/>
<evidence type="ECO:0000256" key="6">
    <source>
        <dbReference type="ARBA" id="ARBA00023002"/>
    </source>
</evidence>
<keyword evidence="8" id="KW-0812">Transmembrane</keyword>
<keyword evidence="5" id="KW-0521">NADP</keyword>
<evidence type="ECO:0000313" key="11">
    <source>
        <dbReference type="Proteomes" id="UP001165080"/>
    </source>
</evidence>
<keyword evidence="8" id="KW-0472">Membrane</keyword>
<evidence type="ECO:0000256" key="7">
    <source>
        <dbReference type="ARBA" id="ARBA00023027"/>
    </source>
</evidence>
<evidence type="ECO:0000256" key="4">
    <source>
        <dbReference type="ARBA" id="ARBA00022643"/>
    </source>
</evidence>
<dbReference type="SUPFAM" id="SSF55469">
    <property type="entry name" value="FMN-dependent nitroreductase-like"/>
    <property type="match status" value="1"/>
</dbReference>
<proteinExistence type="inferred from homology"/>
<evidence type="ECO:0000259" key="9">
    <source>
        <dbReference type="Pfam" id="PF00881"/>
    </source>
</evidence>
<evidence type="ECO:0000256" key="1">
    <source>
        <dbReference type="ARBA" id="ARBA00001917"/>
    </source>
</evidence>
<evidence type="ECO:0000313" key="10">
    <source>
        <dbReference type="EMBL" id="GLC48916.1"/>
    </source>
</evidence>
<dbReference type="InterPro" id="IPR052530">
    <property type="entry name" value="NAD(P)H_nitroreductase"/>
</dbReference>
<keyword evidence="6" id="KW-0560">Oxidoreductase</keyword>
<comment type="similarity">
    <text evidence="2">Belongs to the nitroreductase family.</text>
</comment>
<sequence>MASAGAVSQINKDRQVNGMERRSVGSDFSSEVAILLLLLVSGAAGLVTSSPVITGTMFLGGLTTWLVLTLPDYLRAQQRIGLLPQLNAAAQAVSEDGPAGKEDGGAASPAAAVLPAPDAVLSLIKKRRSVFPKDYSGDKVPREQVEMLLEAANWAPTHGQTEPWRFVVLEGESKREMEDLTLELCRTRLPEDKAAKTLEKLQKKRDSTWGKISCQIAICCKRQAKPEKLMPEWEEMAAVACAVQNMALLATSMGVAAYWTSWQEVARESPEMKSLLGLAPEDRVMGFLTLGCIQRDRLAGYRAGRGPWQDKVVWKR</sequence>
<keyword evidence="7" id="KW-0520">NAD</keyword>
<evidence type="ECO:0000256" key="2">
    <source>
        <dbReference type="ARBA" id="ARBA00007118"/>
    </source>
</evidence>
<organism evidence="10 11">
    <name type="scientific">Pleodorina starrii</name>
    <dbReference type="NCBI Taxonomy" id="330485"/>
    <lineage>
        <taxon>Eukaryota</taxon>
        <taxon>Viridiplantae</taxon>
        <taxon>Chlorophyta</taxon>
        <taxon>core chlorophytes</taxon>
        <taxon>Chlorophyceae</taxon>
        <taxon>CS clade</taxon>
        <taxon>Chlamydomonadales</taxon>
        <taxon>Volvocaceae</taxon>
        <taxon>Pleodorina</taxon>
    </lineage>
</organism>
<keyword evidence="8" id="KW-1133">Transmembrane helix</keyword>
<dbReference type="OrthoDB" id="41362at2759"/>
<keyword evidence="11" id="KW-1185">Reference proteome</keyword>
<gene>
    <name evidence="10" type="primary">PLEST005929</name>
    <name evidence="10" type="ORF">PLESTB_000162700</name>
</gene>
<dbReference type="CDD" id="cd02135">
    <property type="entry name" value="YdjA-like"/>
    <property type="match status" value="1"/>
</dbReference>
<keyword evidence="4" id="KW-0288">FMN</keyword>